<accession>A0A6N1X357</accession>
<dbReference type="GO" id="GO:0043709">
    <property type="term" value="P:cell adhesion involved in single-species biofilm formation"/>
    <property type="evidence" value="ECO:0007669"/>
    <property type="project" value="InterPro"/>
</dbReference>
<dbReference type="Pfam" id="PF13994">
    <property type="entry name" value="PgaD"/>
    <property type="match status" value="1"/>
</dbReference>
<reference evidence="2 3" key="1">
    <citation type="submission" date="2020-06" db="EMBL/GenBank/DDBJ databases">
        <title>Acidovorax antarctica sp. nov., isolated from Corinth ice sheet soil, Antarctic Fields Peninsula.</title>
        <authorList>
            <person name="Xu Q."/>
            <person name="Peng F."/>
        </authorList>
    </citation>
    <scope>NUCLEOTIDE SEQUENCE [LARGE SCALE GENOMIC DNA]</scope>
    <source>
        <strain evidence="2 3">16-35-5</strain>
    </source>
</reference>
<protein>
    <submittedName>
        <fullName evidence="2">Poly-beta-1,6-N-acetyl-D-glucosamine biosynthesis protein PgaD</fullName>
    </submittedName>
</protein>
<dbReference type="Proteomes" id="UP000509579">
    <property type="component" value="Chromosome"/>
</dbReference>
<dbReference type="KEGG" id="aant:HUK68_04290"/>
<name>A0A6N1X357_9BURK</name>
<organism evidence="2 3">
    <name type="scientific">Comamonas antarctica</name>
    <dbReference type="NCBI Taxonomy" id="2743470"/>
    <lineage>
        <taxon>Bacteria</taxon>
        <taxon>Pseudomonadati</taxon>
        <taxon>Pseudomonadota</taxon>
        <taxon>Betaproteobacteria</taxon>
        <taxon>Burkholderiales</taxon>
        <taxon>Comamonadaceae</taxon>
        <taxon>Comamonas</taxon>
    </lineage>
</organism>
<proteinExistence type="predicted"/>
<feature type="transmembrane region" description="Helical" evidence="1">
    <location>
        <begin position="28"/>
        <end position="51"/>
    </location>
</feature>
<dbReference type="AlphaFoldDB" id="A0A6N1X357"/>
<keyword evidence="3" id="KW-1185">Reference proteome</keyword>
<dbReference type="InterPro" id="IPR023829">
    <property type="entry name" value="PGA_PgaD"/>
</dbReference>
<sequence length="181" mass="20286">MNTFQEINASTMVIRSARGYWRHALDLLLTWIAWAFFTFLMARGIWSVLAAPREDIEAHWLMPLQSGLSDLGLYLLAMLVLGGLLVLWARYNFWRFRGHQRRAAPLPMDDDSLLRHYGIPADGLRRLRELPVCVIHHAHDGSIVQVAHAMPGSSIVAVPGRAGEAKSAPAADRVDPAQDLR</sequence>
<dbReference type="EMBL" id="CP054840">
    <property type="protein sequence ID" value="QKV52180.1"/>
    <property type="molecule type" value="Genomic_DNA"/>
</dbReference>
<keyword evidence="1" id="KW-0472">Membrane</keyword>
<evidence type="ECO:0000256" key="1">
    <source>
        <dbReference type="SAM" id="Phobius"/>
    </source>
</evidence>
<evidence type="ECO:0000313" key="2">
    <source>
        <dbReference type="EMBL" id="QKV52180.1"/>
    </source>
</evidence>
<feature type="transmembrane region" description="Helical" evidence="1">
    <location>
        <begin position="71"/>
        <end position="91"/>
    </location>
</feature>
<keyword evidence="1" id="KW-1133">Transmembrane helix</keyword>
<dbReference type="RefSeq" id="WP_175503081.1">
    <property type="nucleotide sequence ID" value="NZ_CP054840.1"/>
</dbReference>
<evidence type="ECO:0000313" key="3">
    <source>
        <dbReference type="Proteomes" id="UP000509579"/>
    </source>
</evidence>
<dbReference type="NCBIfam" id="TIGR03940">
    <property type="entry name" value="PGA_PgaD"/>
    <property type="match status" value="1"/>
</dbReference>
<keyword evidence="1" id="KW-0812">Transmembrane</keyword>
<gene>
    <name evidence="2" type="primary">pgaD</name>
    <name evidence="2" type="ORF">HUK68_04290</name>
</gene>